<evidence type="ECO:0000313" key="2">
    <source>
        <dbReference type="Proteomes" id="UP000466187"/>
    </source>
</evidence>
<name>A0A7I7WIA6_MYCGU</name>
<sequence>MASGFYGSPIVGVMNKMFVALIDAPLIGPVVRRGMINIRYVGRRSGKTIETPIGYRRTDDGVVINVMSPDNKTWWRNFLGDGGPITLVKFDGNDRTGHAVASRDAKGRVSVAVKL</sequence>
<reference evidence="1 2" key="1">
    <citation type="journal article" date="2019" name="Emerg. Microbes Infect.">
        <title>Comprehensive subspecies identification of 175 nontuberculous mycobacteria species based on 7547 genomic profiles.</title>
        <authorList>
            <person name="Matsumoto Y."/>
            <person name="Kinjo T."/>
            <person name="Motooka D."/>
            <person name="Nabeya D."/>
            <person name="Jung N."/>
            <person name="Uechi K."/>
            <person name="Horii T."/>
            <person name="Iida T."/>
            <person name="Fujita J."/>
            <person name="Nakamura S."/>
        </authorList>
    </citation>
    <scope>NUCLEOTIDE SEQUENCE [LARGE SCALE GENOMIC DNA]</scope>
    <source>
        <strain evidence="1 2">JCM 12688</strain>
    </source>
</reference>
<proteinExistence type="predicted"/>
<dbReference type="RefSeq" id="WP_163685404.1">
    <property type="nucleotide sequence ID" value="NZ_AP022608.1"/>
</dbReference>
<evidence type="ECO:0008006" key="3">
    <source>
        <dbReference type="Google" id="ProtNLM"/>
    </source>
</evidence>
<gene>
    <name evidence="1" type="ORF">MGAD_09770</name>
</gene>
<evidence type="ECO:0000313" key="1">
    <source>
        <dbReference type="EMBL" id="BBZ16642.1"/>
    </source>
</evidence>
<dbReference type="KEGG" id="mgad:MGAD_09770"/>
<dbReference type="AlphaFoldDB" id="A0A7I7WIA6"/>
<protein>
    <recommendedName>
        <fullName evidence="3">DUF385 domain-containing protein</fullName>
    </recommendedName>
</protein>
<dbReference type="InterPro" id="IPR012349">
    <property type="entry name" value="Split_barrel_FMN-bd"/>
</dbReference>
<dbReference type="Proteomes" id="UP000466187">
    <property type="component" value="Chromosome"/>
</dbReference>
<accession>A0A7I7WIA6</accession>
<dbReference type="EMBL" id="AP022608">
    <property type="protein sequence ID" value="BBZ16642.1"/>
    <property type="molecule type" value="Genomic_DNA"/>
</dbReference>
<organism evidence="1 2">
    <name type="scientific">Mycolicibacterium gadium</name>
    <name type="common">Mycobacterium gadium</name>
    <dbReference type="NCBI Taxonomy" id="1794"/>
    <lineage>
        <taxon>Bacteria</taxon>
        <taxon>Bacillati</taxon>
        <taxon>Actinomycetota</taxon>
        <taxon>Actinomycetes</taxon>
        <taxon>Mycobacteriales</taxon>
        <taxon>Mycobacteriaceae</taxon>
        <taxon>Mycolicibacterium</taxon>
    </lineage>
</organism>
<dbReference type="Gene3D" id="2.30.110.10">
    <property type="entry name" value="Electron Transport, Fmn-binding Protein, Chain A"/>
    <property type="match status" value="1"/>
</dbReference>